<reference evidence="1" key="1">
    <citation type="journal article" date="2021" name="Proc. Natl. Acad. Sci. U.S.A.">
        <title>A Catalog of Tens of Thousands of Viruses from Human Metagenomes Reveals Hidden Associations with Chronic Diseases.</title>
        <authorList>
            <person name="Tisza M.J."/>
            <person name="Buck C.B."/>
        </authorList>
    </citation>
    <scope>NUCLEOTIDE SEQUENCE</scope>
    <source>
        <strain evidence="1">Ct1NJ1</strain>
    </source>
</reference>
<organism evidence="1">
    <name type="scientific">Siphoviridae sp. ct1NJ1</name>
    <dbReference type="NCBI Taxonomy" id="2827557"/>
    <lineage>
        <taxon>Viruses</taxon>
        <taxon>Duplodnaviria</taxon>
        <taxon>Heunggongvirae</taxon>
        <taxon>Uroviricota</taxon>
        <taxon>Caudoviricetes</taxon>
    </lineage>
</organism>
<evidence type="ECO:0000313" key="1">
    <source>
        <dbReference type="EMBL" id="DAE91854.1"/>
    </source>
</evidence>
<sequence>MRLDLELFRAILLVVEESHTPTVKSNYSLRFEGNALRFRTIQGYFISC</sequence>
<dbReference type="EMBL" id="BK057790">
    <property type="protein sequence ID" value="DAE91854.1"/>
    <property type="molecule type" value="Genomic_DNA"/>
</dbReference>
<name>A0A8S5RQW8_9CAUD</name>
<accession>A0A8S5RQW8</accession>
<protein>
    <submittedName>
        <fullName evidence="1">Uncharacterized protein</fullName>
    </submittedName>
</protein>
<proteinExistence type="predicted"/>